<gene>
    <name evidence="2" type="ORF">L207DRAFT_114155</name>
</gene>
<proteinExistence type="predicted"/>
<reference evidence="2 3" key="1">
    <citation type="submission" date="2016-04" db="EMBL/GenBank/DDBJ databases">
        <title>A degradative enzymes factory behind the ericoid mycorrhizal symbiosis.</title>
        <authorList>
            <consortium name="DOE Joint Genome Institute"/>
            <person name="Martino E."/>
            <person name="Morin E."/>
            <person name="Grelet G."/>
            <person name="Kuo A."/>
            <person name="Kohler A."/>
            <person name="Daghino S."/>
            <person name="Barry K."/>
            <person name="Choi C."/>
            <person name="Cichocki N."/>
            <person name="Clum A."/>
            <person name="Copeland A."/>
            <person name="Hainaut M."/>
            <person name="Haridas S."/>
            <person name="Labutti K."/>
            <person name="Lindquist E."/>
            <person name="Lipzen A."/>
            <person name="Khouja H.-R."/>
            <person name="Murat C."/>
            <person name="Ohm R."/>
            <person name="Olson A."/>
            <person name="Spatafora J."/>
            <person name="Veneault-Fourrey C."/>
            <person name="Henrissat B."/>
            <person name="Grigoriev I."/>
            <person name="Martin F."/>
            <person name="Perotto S."/>
        </authorList>
    </citation>
    <scope>NUCLEOTIDE SEQUENCE [LARGE SCALE GENOMIC DNA]</scope>
    <source>
        <strain evidence="2 3">F</strain>
    </source>
</reference>
<dbReference type="AlphaFoldDB" id="A0A2J6RA81"/>
<keyword evidence="3" id="KW-1185">Reference proteome</keyword>
<evidence type="ECO:0000256" key="1">
    <source>
        <dbReference type="SAM" id="Phobius"/>
    </source>
</evidence>
<keyword evidence="1" id="KW-1133">Transmembrane helix</keyword>
<dbReference type="Proteomes" id="UP000235786">
    <property type="component" value="Unassembled WGS sequence"/>
</dbReference>
<name>A0A2J6RA81_HYAVF</name>
<evidence type="ECO:0000313" key="2">
    <source>
        <dbReference type="EMBL" id="PMD35403.1"/>
    </source>
</evidence>
<protein>
    <submittedName>
        <fullName evidence="2">Uncharacterized protein</fullName>
    </submittedName>
</protein>
<dbReference type="EMBL" id="KZ613952">
    <property type="protein sequence ID" value="PMD35403.1"/>
    <property type="molecule type" value="Genomic_DNA"/>
</dbReference>
<keyword evidence="1" id="KW-0812">Transmembrane</keyword>
<organism evidence="2 3">
    <name type="scientific">Hyaloscypha variabilis (strain UAMH 11265 / GT02V1 / F)</name>
    <name type="common">Meliniomyces variabilis</name>
    <dbReference type="NCBI Taxonomy" id="1149755"/>
    <lineage>
        <taxon>Eukaryota</taxon>
        <taxon>Fungi</taxon>
        <taxon>Dikarya</taxon>
        <taxon>Ascomycota</taxon>
        <taxon>Pezizomycotina</taxon>
        <taxon>Leotiomycetes</taxon>
        <taxon>Helotiales</taxon>
        <taxon>Hyaloscyphaceae</taxon>
        <taxon>Hyaloscypha</taxon>
        <taxon>Hyaloscypha variabilis</taxon>
    </lineage>
</organism>
<evidence type="ECO:0000313" key="3">
    <source>
        <dbReference type="Proteomes" id="UP000235786"/>
    </source>
</evidence>
<accession>A0A2J6RA81</accession>
<sequence>MMRYATEQFLPLFTHYSHDILNVLGNTGTLIQVLDRRTITGIRIVIWVYQAIIALHFLKTSSMSHKHLGHLVRHATKF</sequence>
<keyword evidence="1" id="KW-0472">Membrane</keyword>
<feature type="transmembrane region" description="Helical" evidence="1">
    <location>
        <begin position="39"/>
        <end position="58"/>
    </location>
</feature>